<organism evidence="2 3">
    <name type="scientific">Lentithecium fluviatile CBS 122367</name>
    <dbReference type="NCBI Taxonomy" id="1168545"/>
    <lineage>
        <taxon>Eukaryota</taxon>
        <taxon>Fungi</taxon>
        <taxon>Dikarya</taxon>
        <taxon>Ascomycota</taxon>
        <taxon>Pezizomycotina</taxon>
        <taxon>Dothideomycetes</taxon>
        <taxon>Pleosporomycetidae</taxon>
        <taxon>Pleosporales</taxon>
        <taxon>Massarineae</taxon>
        <taxon>Lentitheciaceae</taxon>
        <taxon>Lentithecium</taxon>
    </lineage>
</organism>
<feature type="compositionally biased region" description="Basic residues" evidence="1">
    <location>
        <begin position="28"/>
        <end position="38"/>
    </location>
</feature>
<name>A0A6G1J6E7_9PLEO</name>
<reference evidence="2" key="1">
    <citation type="journal article" date="2020" name="Stud. Mycol.">
        <title>101 Dothideomycetes genomes: a test case for predicting lifestyles and emergence of pathogens.</title>
        <authorList>
            <person name="Haridas S."/>
            <person name="Albert R."/>
            <person name="Binder M."/>
            <person name="Bloem J."/>
            <person name="Labutti K."/>
            <person name="Salamov A."/>
            <person name="Andreopoulos B."/>
            <person name="Baker S."/>
            <person name="Barry K."/>
            <person name="Bills G."/>
            <person name="Bluhm B."/>
            <person name="Cannon C."/>
            <person name="Castanera R."/>
            <person name="Culley D."/>
            <person name="Daum C."/>
            <person name="Ezra D."/>
            <person name="Gonzalez J."/>
            <person name="Henrissat B."/>
            <person name="Kuo A."/>
            <person name="Liang C."/>
            <person name="Lipzen A."/>
            <person name="Lutzoni F."/>
            <person name="Magnuson J."/>
            <person name="Mondo S."/>
            <person name="Nolan M."/>
            <person name="Ohm R."/>
            <person name="Pangilinan J."/>
            <person name="Park H.-J."/>
            <person name="Ramirez L."/>
            <person name="Alfaro M."/>
            <person name="Sun H."/>
            <person name="Tritt A."/>
            <person name="Yoshinaga Y."/>
            <person name="Zwiers L.-H."/>
            <person name="Turgeon B."/>
            <person name="Goodwin S."/>
            <person name="Spatafora J."/>
            <person name="Crous P."/>
            <person name="Grigoriev I."/>
        </authorList>
    </citation>
    <scope>NUCLEOTIDE SEQUENCE</scope>
    <source>
        <strain evidence="2">CBS 122367</strain>
    </source>
</reference>
<feature type="region of interest" description="Disordered" evidence="1">
    <location>
        <begin position="1"/>
        <end position="87"/>
    </location>
</feature>
<proteinExistence type="predicted"/>
<feature type="compositionally biased region" description="Basic and acidic residues" evidence="1">
    <location>
        <begin position="467"/>
        <end position="480"/>
    </location>
</feature>
<dbReference type="AlphaFoldDB" id="A0A6G1J6E7"/>
<feature type="region of interest" description="Disordered" evidence="1">
    <location>
        <begin position="138"/>
        <end position="157"/>
    </location>
</feature>
<keyword evidence="3" id="KW-1185">Reference proteome</keyword>
<evidence type="ECO:0000313" key="2">
    <source>
        <dbReference type="EMBL" id="KAF2686124.1"/>
    </source>
</evidence>
<dbReference type="OrthoDB" id="3801338at2759"/>
<feature type="compositionally biased region" description="Basic and acidic residues" evidence="1">
    <location>
        <begin position="491"/>
        <end position="501"/>
    </location>
</feature>
<evidence type="ECO:0000313" key="3">
    <source>
        <dbReference type="Proteomes" id="UP000799291"/>
    </source>
</evidence>
<dbReference type="EMBL" id="MU005577">
    <property type="protein sequence ID" value="KAF2686124.1"/>
    <property type="molecule type" value="Genomic_DNA"/>
</dbReference>
<feature type="compositionally biased region" description="Polar residues" evidence="1">
    <location>
        <begin position="43"/>
        <end position="59"/>
    </location>
</feature>
<accession>A0A6G1J6E7</accession>
<feature type="compositionally biased region" description="Basic and acidic residues" evidence="1">
    <location>
        <begin position="61"/>
        <end position="72"/>
    </location>
</feature>
<feature type="region of interest" description="Disordered" evidence="1">
    <location>
        <begin position="467"/>
        <end position="501"/>
    </location>
</feature>
<sequence>MAPPTPGSNSFAVLARPDDNSLEQGKGTSKKVRKRRDKAKQATIDNTTPPSPLQAQDQDTMPDKTHRIDSVHAMKAPPKKKPFIDKDEWLVVSPTDKTGQAQHDHDRTIRSGDITFTNPFASAKPSHAGFVRWVDTRSLSPASSSVSPKSSPKASERKLVYGPKDQRAPTATDFLALPVSPAQDAFSKHKTDSTFRSPTLSADSWATVAISPTNRDSFFETSTPSSALSPVVDQPLDNWYEMTRQHRQVLLKGPHIAIHIGNDGNNVVQNIYKRVAMALSRVLNDHFTTNPTSLEYHFESVAVQADAVHALLSTYPHSTCKDWEPGEVQFQGTFEKDIALLGASRLLRMEKYTRTILRTYVDYLKTHLPEYEEIEIIEKLRTSDNDYLWNCMINHLTHERYTGNIPDPIPFDGFLEMRPDVSLAMHKADQCFKEMAVVKRGMNLASADIKTRKTYFRGQELQLKEQLEEKESEKGVRAREAATVPTYSKGKGPDREFAVGG</sequence>
<dbReference type="Proteomes" id="UP000799291">
    <property type="component" value="Unassembled WGS sequence"/>
</dbReference>
<evidence type="ECO:0000256" key="1">
    <source>
        <dbReference type="SAM" id="MobiDB-lite"/>
    </source>
</evidence>
<feature type="compositionally biased region" description="Low complexity" evidence="1">
    <location>
        <begin position="138"/>
        <end position="153"/>
    </location>
</feature>
<gene>
    <name evidence="2" type="ORF">K458DRAFT_471552</name>
</gene>
<protein>
    <submittedName>
        <fullName evidence="2">Uncharacterized protein</fullName>
    </submittedName>
</protein>